<evidence type="ECO:0000313" key="2">
    <source>
        <dbReference type="EMBL" id="EGJ72058.1"/>
    </source>
</evidence>
<organism evidence="2 3">
    <name type="scientific">Bacteroides coprosuis DSM 18011</name>
    <dbReference type="NCBI Taxonomy" id="679937"/>
    <lineage>
        <taxon>Bacteria</taxon>
        <taxon>Pseudomonadati</taxon>
        <taxon>Bacteroidota</taxon>
        <taxon>Bacteroidia</taxon>
        <taxon>Bacteroidales</taxon>
        <taxon>Bacteroidaceae</taxon>
        <taxon>Bacteroides</taxon>
    </lineage>
</organism>
<sequence>MRGLGNMWGTGLFKNNACDFCDDVTTELADISLGDAWLSPYFKDGRGTNVVVVRSNLAKNIIDTGVNSSVLEVLELNFDQFLKSQQGSFNHRHKALAYRVKLAKKKGVIVPPKRHDKENISFDFKLVQKQRLITRKKSLDTWSVGGEQLYQREMPKALINLKNKTKLNHYIRAVKRRLSL</sequence>
<dbReference type="AlphaFoldDB" id="F3ZS37"/>
<gene>
    <name evidence="2" type="ORF">Bcop_1870</name>
</gene>
<name>F3ZS37_9BACE</name>
<dbReference type="EMBL" id="CM001167">
    <property type="protein sequence ID" value="EGJ72058.1"/>
    <property type="molecule type" value="Genomic_DNA"/>
</dbReference>
<proteinExistence type="predicted"/>
<dbReference type="OrthoDB" id="9813230at2"/>
<dbReference type="InterPro" id="IPR007525">
    <property type="entry name" value="FrhB_FdhB_C"/>
</dbReference>
<reference evidence="2 3" key="1">
    <citation type="journal article" date="2011" name="Stand. Genomic Sci.">
        <title>Non-contiguous finished genome sequence of Bacteroides coprosuis type strain (PC139).</title>
        <authorList>
            <person name="Land M."/>
            <person name="Held B."/>
            <person name="Gronow S."/>
            <person name="Abt B."/>
            <person name="Lucas S."/>
            <person name="Del Rio T.G."/>
            <person name="Nolan M."/>
            <person name="Tice H."/>
            <person name="Cheng J.F."/>
            <person name="Pitluck S."/>
            <person name="Liolios K."/>
            <person name="Pagani I."/>
            <person name="Ivanova N."/>
            <person name="Mavromatis K."/>
            <person name="Mikhailova N."/>
            <person name="Pati A."/>
            <person name="Tapia R."/>
            <person name="Han C."/>
            <person name="Goodwin L."/>
            <person name="Chen A."/>
            <person name="Palaniappan K."/>
            <person name="Hauser L."/>
            <person name="Brambilla E.M."/>
            <person name="Rohde M."/>
            <person name="Goker M."/>
            <person name="Detter J.C."/>
            <person name="Woyke T."/>
            <person name="Bristow J."/>
            <person name="Eisen J.A."/>
            <person name="Markowitz V."/>
            <person name="Hugenholtz P."/>
            <person name="Kyrpides N.C."/>
            <person name="Klenk H.P."/>
            <person name="Lapidus A."/>
        </authorList>
    </citation>
    <scope>NUCLEOTIDE SEQUENCE</scope>
    <source>
        <strain evidence="2 3">DSM 18011</strain>
    </source>
</reference>
<dbReference type="HOGENOM" id="CLU_1493340_0_0_10"/>
<keyword evidence="3" id="KW-1185">Reference proteome</keyword>
<evidence type="ECO:0000313" key="3">
    <source>
        <dbReference type="Proteomes" id="UP000018439"/>
    </source>
</evidence>
<protein>
    <submittedName>
        <fullName evidence="2">Coenzyme F420 hydrogenase/dehydrogenase beta subunit domain protein</fullName>
    </submittedName>
</protein>
<evidence type="ECO:0000259" key="1">
    <source>
        <dbReference type="Pfam" id="PF04432"/>
    </source>
</evidence>
<feature type="domain" description="Coenzyme F420 hydrogenase/dehydrogenase beta subunit C-terminal" evidence="1">
    <location>
        <begin position="13"/>
        <end position="75"/>
    </location>
</feature>
<dbReference type="Pfam" id="PF04432">
    <property type="entry name" value="FrhB_FdhB_C"/>
    <property type="match status" value="1"/>
</dbReference>
<accession>F3ZS37</accession>
<dbReference type="STRING" id="679937.Bcop_1870"/>
<dbReference type="eggNOG" id="COG1035">
    <property type="taxonomic scope" value="Bacteria"/>
</dbReference>
<dbReference type="Proteomes" id="UP000018439">
    <property type="component" value="Chromosome"/>
</dbReference>